<gene>
    <name evidence="2" type="ORF">GCM10023116_06900</name>
</gene>
<sequence length="192" mass="21668">MAQAANNKRPMTGQQMMKKSVQLINQAAGASKNVNFLSVASLDALMLAIMSERAEILEETLREQVQEVRKKNDKLKESNQILAKARAAKSGSKESVKTQMPEEVKQFFLNNDIAWEKNGGKIDPNKTYKLNSAQWDLAIENMKGFTESLTSTSQLDMTKLQSTSGKFNQTFEMMSQFVAKYYRTADNLIRNI</sequence>
<proteinExistence type="predicted"/>
<dbReference type="Proteomes" id="UP001500604">
    <property type="component" value="Unassembled WGS sequence"/>
</dbReference>
<dbReference type="EMBL" id="BAABFL010000074">
    <property type="protein sequence ID" value="GAA4648421.1"/>
    <property type="molecule type" value="Genomic_DNA"/>
</dbReference>
<accession>A0ABP8UY16</accession>
<keyword evidence="3" id="KW-1185">Reference proteome</keyword>
<comment type="caution">
    <text evidence="2">The sequence shown here is derived from an EMBL/GenBank/DDBJ whole genome shotgun (WGS) entry which is preliminary data.</text>
</comment>
<reference evidence="3" key="1">
    <citation type="journal article" date="2019" name="Int. J. Syst. Evol. Microbiol.">
        <title>The Global Catalogue of Microorganisms (GCM) 10K type strain sequencing project: providing services to taxonomists for standard genome sequencing and annotation.</title>
        <authorList>
            <consortium name="The Broad Institute Genomics Platform"/>
            <consortium name="The Broad Institute Genome Sequencing Center for Infectious Disease"/>
            <person name="Wu L."/>
            <person name="Ma J."/>
        </authorList>
    </citation>
    <scope>NUCLEOTIDE SEQUENCE [LARGE SCALE GENOMIC DNA]</scope>
    <source>
        <strain evidence="3">JCM 17805</strain>
    </source>
</reference>
<feature type="coiled-coil region" evidence="1">
    <location>
        <begin position="47"/>
        <end position="88"/>
    </location>
</feature>
<name>A0ABP8UY16_9GAMM</name>
<keyword evidence="1" id="KW-0175">Coiled coil</keyword>
<evidence type="ECO:0000313" key="2">
    <source>
        <dbReference type="EMBL" id="GAA4648421.1"/>
    </source>
</evidence>
<dbReference type="InterPro" id="IPR035074">
    <property type="entry name" value="EspA/CesA-like"/>
</dbReference>
<organism evidence="2 3">
    <name type="scientific">Kistimonas scapharcae</name>
    <dbReference type="NCBI Taxonomy" id="1036133"/>
    <lineage>
        <taxon>Bacteria</taxon>
        <taxon>Pseudomonadati</taxon>
        <taxon>Pseudomonadota</taxon>
        <taxon>Gammaproteobacteria</taxon>
        <taxon>Oceanospirillales</taxon>
        <taxon>Endozoicomonadaceae</taxon>
        <taxon>Kistimonas</taxon>
    </lineage>
</organism>
<evidence type="ECO:0000313" key="3">
    <source>
        <dbReference type="Proteomes" id="UP001500604"/>
    </source>
</evidence>
<dbReference type="SUPFAM" id="SSF116927">
    <property type="entry name" value="EspA/CesA-like"/>
    <property type="match status" value="1"/>
</dbReference>
<protein>
    <submittedName>
        <fullName evidence="2">Uncharacterized protein</fullName>
    </submittedName>
</protein>
<evidence type="ECO:0000256" key="1">
    <source>
        <dbReference type="SAM" id="Coils"/>
    </source>
</evidence>